<evidence type="ECO:0000313" key="4">
    <source>
        <dbReference type="EMBL" id="MFC5365783.1"/>
    </source>
</evidence>
<organism evidence="4 5">
    <name type="scientific">Salinirubrum litoreum</name>
    <dbReference type="NCBI Taxonomy" id="1126234"/>
    <lineage>
        <taxon>Archaea</taxon>
        <taxon>Methanobacteriati</taxon>
        <taxon>Methanobacteriota</taxon>
        <taxon>Stenosarchaea group</taxon>
        <taxon>Halobacteria</taxon>
        <taxon>Halobacteriales</taxon>
        <taxon>Haloferacaceae</taxon>
        <taxon>Salinirubrum</taxon>
    </lineage>
</organism>
<feature type="transmembrane region" description="Helical" evidence="2">
    <location>
        <begin position="358"/>
        <end position="381"/>
    </location>
</feature>
<proteinExistence type="predicted"/>
<evidence type="ECO:0000259" key="3">
    <source>
        <dbReference type="Pfam" id="PF07693"/>
    </source>
</evidence>
<dbReference type="PANTHER" id="PTHR22674">
    <property type="entry name" value="NTPASE, KAP FAMILY P-LOOP DOMAIN-CONTAINING 1"/>
    <property type="match status" value="1"/>
</dbReference>
<keyword evidence="2" id="KW-0472">Membrane</keyword>
<comment type="caution">
    <text evidence="4">The sequence shown here is derived from an EMBL/GenBank/DDBJ whole genome shotgun (WGS) entry which is preliminary data.</text>
</comment>
<dbReference type="EMBL" id="JBHSKX010000001">
    <property type="protein sequence ID" value="MFC5365783.1"/>
    <property type="molecule type" value="Genomic_DNA"/>
</dbReference>
<keyword evidence="2" id="KW-1133">Transmembrane helix</keyword>
<dbReference type="PANTHER" id="PTHR22674:SF6">
    <property type="entry name" value="NTPASE KAP FAMILY P-LOOP DOMAIN-CONTAINING PROTEIN 1"/>
    <property type="match status" value="1"/>
</dbReference>
<name>A0ABD5R7A6_9EURY</name>
<dbReference type="InterPro" id="IPR052754">
    <property type="entry name" value="NTPase_KAP_P-loop"/>
</dbReference>
<dbReference type="AlphaFoldDB" id="A0ABD5R7A6"/>
<accession>A0ABD5R7A6</accession>
<dbReference type="Proteomes" id="UP001596201">
    <property type="component" value="Unassembled WGS sequence"/>
</dbReference>
<feature type="region of interest" description="Disordered" evidence="1">
    <location>
        <begin position="37"/>
        <end position="62"/>
    </location>
</feature>
<keyword evidence="2" id="KW-0812">Transmembrane</keyword>
<dbReference type="Pfam" id="PF07693">
    <property type="entry name" value="KAP_NTPase"/>
    <property type="match status" value="1"/>
</dbReference>
<dbReference type="RefSeq" id="WP_227228930.1">
    <property type="nucleotide sequence ID" value="NZ_JAJCVJ010000001.1"/>
</dbReference>
<feature type="region of interest" description="Disordered" evidence="1">
    <location>
        <begin position="238"/>
        <end position="265"/>
    </location>
</feature>
<feature type="domain" description="KAP NTPase" evidence="3">
    <location>
        <begin position="192"/>
        <end position="511"/>
    </location>
</feature>
<feature type="transmembrane region" description="Helical" evidence="2">
    <location>
        <begin position="323"/>
        <end position="346"/>
    </location>
</feature>
<reference evidence="4 5" key="1">
    <citation type="journal article" date="2019" name="Int. J. Syst. Evol. Microbiol.">
        <title>The Global Catalogue of Microorganisms (GCM) 10K type strain sequencing project: providing services to taxonomists for standard genome sequencing and annotation.</title>
        <authorList>
            <consortium name="The Broad Institute Genomics Platform"/>
            <consortium name="The Broad Institute Genome Sequencing Center for Infectious Disease"/>
            <person name="Wu L."/>
            <person name="Ma J."/>
        </authorList>
    </citation>
    <scope>NUCLEOTIDE SEQUENCE [LARGE SCALE GENOMIC DNA]</scope>
    <source>
        <strain evidence="4 5">CGMCC 1.12237</strain>
    </source>
</reference>
<gene>
    <name evidence="4" type="ORF">ACFPJ5_02455</name>
</gene>
<evidence type="ECO:0000256" key="1">
    <source>
        <dbReference type="SAM" id="MobiDB-lite"/>
    </source>
</evidence>
<feature type="region of interest" description="Disordered" evidence="1">
    <location>
        <begin position="531"/>
        <end position="594"/>
    </location>
</feature>
<keyword evidence="5" id="KW-1185">Reference proteome</keyword>
<evidence type="ECO:0000313" key="5">
    <source>
        <dbReference type="Proteomes" id="UP001596201"/>
    </source>
</evidence>
<feature type="compositionally biased region" description="Polar residues" evidence="1">
    <location>
        <begin position="557"/>
        <end position="568"/>
    </location>
</feature>
<sequence>MADQPFPVLTEEVERLLPPVDDATPIPAVELLLSLVDPGPDSKSEVPESSESADFGASRPDPPEWLYDTTLQSGDAATAEARTLPDWLSEIRLLYEEQMVSALSVPAVVVGVGILVPDLGSQLVTANFLGVYVDELVAEHGVETFTDLLTDEGRKSAERVIGNNGPPPIEHVPIHADDPLTDADADELGRDLFAEYLALRLRDARAATSGAYSVHLDGPWGAGKSTLLHFLDDHLTAPRTADDDRETAGGTDDATPAESDGAPTPTELGDEWVVVHFNAWQHQHLRPPWWALLDRIFHDTRSQLLPGDRLRQRWWRFSRSGRLAAYALVGVFGWVVVGTLLAVAFAGPDSLAEPGTVVAQFVANADALGAIFGVVVAGLALRDAVVSPTVPRSAHAAQRYVDYRSEPMTEITALFGDLIESVQRSSPPGRRRQVAVFVDDLDRCASEYVVELLEGIQTLFRRAPVVFVVAGDGQWLTTCFESVYAGHEAVAETPGTSLGTLFVEKTFQFSAPVPGIDPALQSAYWQGLTRVRPPAETGDGQSSDLIDSRETPAGVTTAPTAKTGTPETDTVAGQDEDAEAEVGPGAEDASVRERVEARRADVRSLASRREQAASERLLLSTLGDLLAPNPRGMKRLVNTYSANRALALIAGADLSEAVLARWTILSLRWPALADYLARHPEQVTSIGVSSPPDVDEDLQTLFADESGDVWRTAFGEVGDSVEPLDAEAVRDCAAISA</sequence>
<dbReference type="InterPro" id="IPR011646">
    <property type="entry name" value="KAP_P-loop"/>
</dbReference>
<evidence type="ECO:0000256" key="2">
    <source>
        <dbReference type="SAM" id="Phobius"/>
    </source>
</evidence>
<protein>
    <submittedName>
        <fullName evidence="4">P-loop NTPase fold protein</fullName>
    </submittedName>
</protein>